<dbReference type="InterPro" id="IPR010093">
    <property type="entry name" value="SinI_DNA-bd"/>
</dbReference>
<gene>
    <name evidence="2" type="ORF">SAMN05660359_03354</name>
</gene>
<accession>A0A1I5H2I7</accession>
<evidence type="ECO:0000313" key="2">
    <source>
        <dbReference type="EMBL" id="SFO42445.1"/>
    </source>
</evidence>
<organism evidence="2 3">
    <name type="scientific">Geodermatophilus obscurus</name>
    <dbReference type="NCBI Taxonomy" id="1861"/>
    <lineage>
        <taxon>Bacteria</taxon>
        <taxon>Bacillati</taxon>
        <taxon>Actinomycetota</taxon>
        <taxon>Actinomycetes</taxon>
        <taxon>Geodermatophilales</taxon>
        <taxon>Geodermatophilaceae</taxon>
        <taxon>Geodermatophilus</taxon>
    </lineage>
</organism>
<dbReference type="RefSeq" id="WP_075014662.1">
    <property type="nucleotide sequence ID" value="NZ_FOWE01000008.1"/>
</dbReference>
<proteinExistence type="predicted"/>
<evidence type="ECO:0000259" key="1">
    <source>
        <dbReference type="Pfam" id="PF12728"/>
    </source>
</evidence>
<feature type="domain" description="Helix-turn-helix" evidence="1">
    <location>
        <begin position="1"/>
        <end position="46"/>
    </location>
</feature>
<dbReference type="Proteomes" id="UP000183642">
    <property type="component" value="Unassembled WGS sequence"/>
</dbReference>
<name>A0A1I5H2I7_9ACTN</name>
<sequence length="226" mass="24363">MLTVDQAATRLGVSAQEVRRLVRAGTLPAERVGRTLVLAEDAVDERARMPVGPGRVLSAPAAWATLWELSGERADWLDRPARSRLTTRLRSSDAEQVVAAVRDRAERHELRVLPAYRDRVLGADGVVLSGITAAETVGADIVAAEAAADLYCTADTLDRLRRELGLTDRGEANLVIRVPHFGNLPLTGRQHMPAAVVAVDLAESADVRTRRAGIDLLAAALDTARR</sequence>
<dbReference type="GO" id="GO:0003677">
    <property type="term" value="F:DNA binding"/>
    <property type="evidence" value="ECO:0007669"/>
    <property type="project" value="InterPro"/>
</dbReference>
<evidence type="ECO:0000313" key="3">
    <source>
        <dbReference type="Proteomes" id="UP000183642"/>
    </source>
</evidence>
<protein>
    <submittedName>
        <fullName evidence="2">DNA binding domain-containing protein, excisionase family</fullName>
    </submittedName>
</protein>
<dbReference type="Pfam" id="PF12728">
    <property type="entry name" value="HTH_17"/>
    <property type="match status" value="1"/>
</dbReference>
<dbReference type="AlphaFoldDB" id="A0A1I5H2I7"/>
<dbReference type="InterPro" id="IPR041657">
    <property type="entry name" value="HTH_17"/>
</dbReference>
<reference evidence="3" key="1">
    <citation type="submission" date="2016-10" db="EMBL/GenBank/DDBJ databases">
        <authorList>
            <person name="Varghese N."/>
            <person name="Submissions S."/>
        </authorList>
    </citation>
    <scope>NUCLEOTIDE SEQUENCE [LARGE SCALE GENOMIC DNA]</scope>
    <source>
        <strain evidence="3">DSM 43161</strain>
    </source>
</reference>
<keyword evidence="3" id="KW-1185">Reference proteome</keyword>
<dbReference type="EMBL" id="FOWE01000008">
    <property type="protein sequence ID" value="SFO42445.1"/>
    <property type="molecule type" value="Genomic_DNA"/>
</dbReference>
<dbReference type="NCBIfam" id="TIGR01764">
    <property type="entry name" value="excise"/>
    <property type="match status" value="1"/>
</dbReference>